<evidence type="ECO:0000256" key="5">
    <source>
        <dbReference type="ARBA" id="ARBA00023136"/>
    </source>
</evidence>
<dbReference type="NCBIfam" id="TIGR02210">
    <property type="entry name" value="rodA_shape"/>
    <property type="match status" value="1"/>
</dbReference>
<evidence type="ECO:0000313" key="7">
    <source>
        <dbReference type="EMBL" id="ACZ48732.1"/>
    </source>
</evidence>
<keyword evidence="5 6" id="KW-0472">Membrane</keyword>
<protein>
    <submittedName>
        <fullName evidence="7">Rod shape determining protein</fullName>
    </submittedName>
</protein>
<keyword evidence="2 6" id="KW-0812">Transmembrane</keyword>
<feature type="transmembrane region" description="Helical" evidence="6">
    <location>
        <begin position="264"/>
        <end position="288"/>
    </location>
</feature>
<dbReference type="InterPro" id="IPR001182">
    <property type="entry name" value="FtsW/RodA"/>
</dbReference>
<evidence type="ECO:0000313" key="8">
    <source>
        <dbReference type="Proteomes" id="UP000000630"/>
    </source>
</evidence>
<dbReference type="HOGENOM" id="CLU_029243_2_1_5"/>
<sequence length="359" mass="39949">MSKIRVLLLLDVAILLLVGFGIQYSSAGGHWYPFARHHLCVCAVCIPLSIAASFVSVKSYMRYSYLAYAGVFCLLLMVHVFGYAAMGATRWLKIGAFSAQPSEFAKVSLILALARYFHDRNPHRSLSLRNFTGGIIITLPLVLSVYKQPNLGTAGIMFLMAMLIMFVAVVDRRYMVLFLSLLCVMSPMVWGMLHRYQKNRLLSFWDPGRDPLGMGYNSLQSQIAIGSGGIYGKGFARGSQARLGFLPERQTDFVFSVFSEERGFVGVVLLLILYSVLVYTSLYIAFCARCHFSRLVAVGISVFFMLHLFINVGMVAGILPIVGIPLPFLSYGGSIMLTSMVLVSILMAIDRETRFTRRS</sequence>
<dbReference type="KEGG" id="acn:ACIS_00006"/>
<evidence type="ECO:0000256" key="1">
    <source>
        <dbReference type="ARBA" id="ARBA00004141"/>
    </source>
</evidence>
<dbReference type="Pfam" id="PF01098">
    <property type="entry name" value="FTSW_RODA_SPOVE"/>
    <property type="match status" value="1"/>
</dbReference>
<reference evidence="7 8" key="1">
    <citation type="journal article" date="2010" name="J. Bacteriol.">
        <title>Complete genome sequence of Anaplasma marginale subsp. centrale.</title>
        <authorList>
            <person name="Herndon D.R."/>
            <person name="Palmer G.H."/>
            <person name="Shkap V."/>
            <person name="Knowles D.P. Jr."/>
            <person name="Brayton K.A."/>
        </authorList>
    </citation>
    <scope>NUCLEOTIDE SEQUENCE [LARGE SCALE GENOMIC DNA]</scope>
    <source>
        <strain evidence="7 8">Israel</strain>
    </source>
</reference>
<dbReference type="RefSeq" id="WP_012880228.1">
    <property type="nucleotide sequence ID" value="NC_013532.1"/>
</dbReference>
<organism evidence="7 8">
    <name type="scientific">Anaplasma centrale (strain Israel)</name>
    <name type="common">Anaplasma marginale subsp. centrale (strain Israel)</name>
    <dbReference type="NCBI Taxonomy" id="574556"/>
    <lineage>
        <taxon>Bacteria</taxon>
        <taxon>Pseudomonadati</taxon>
        <taxon>Pseudomonadota</taxon>
        <taxon>Alphaproteobacteria</taxon>
        <taxon>Rickettsiales</taxon>
        <taxon>Anaplasmataceae</taxon>
        <taxon>Anaplasma</taxon>
    </lineage>
</organism>
<dbReference type="eggNOG" id="COG0772">
    <property type="taxonomic scope" value="Bacteria"/>
</dbReference>
<feature type="transmembrane region" description="Helical" evidence="6">
    <location>
        <begin position="176"/>
        <end position="193"/>
    </location>
</feature>
<keyword evidence="8" id="KW-1185">Reference proteome</keyword>
<gene>
    <name evidence="7" type="primary">rodA</name>
    <name evidence="7" type="ordered locus">ACIS_00006</name>
</gene>
<feature type="transmembrane region" description="Helical" evidence="6">
    <location>
        <begin position="151"/>
        <end position="169"/>
    </location>
</feature>
<name>D1AT54_ANACI</name>
<evidence type="ECO:0000256" key="3">
    <source>
        <dbReference type="ARBA" id="ARBA00022960"/>
    </source>
</evidence>
<accession>D1AT54</accession>
<dbReference type="STRING" id="574556.ACIS_00006"/>
<keyword evidence="3" id="KW-0133">Cell shape</keyword>
<dbReference type="EMBL" id="CP001759">
    <property type="protein sequence ID" value="ACZ48732.1"/>
    <property type="molecule type" value="Genomic_DNA"/>
</dbReference>
<dbReference type="GO" id="GO:0032153">
    <property type="term" value="C:cell division site"/>
    <property type="evidence" value="ECO:0007669"/>
    <property type="project" value="TreeGrafter"/>
</dbReference>
<dbReference type="GO" id="GO:0005886">
    <property type="term" value="C:plasma membrane"/>
    <property type="evidence" value="ECO:0007669"/>
    <property type="project" value="TreeGrafter"/>
</dbReference>
<dbReference type="OrthoDB" id="9768187at2"/>
<feature type="transmembrane region" description="Helical" evidence="6">
    <location>
        <begin position="295"/>
        <end position="322"/>
    </location>
</feature>
<dbReference type="GO" id="GO:0008360">
    <property type="term" value="P:regulation of cell shape"/>
    <property type="evidence" value="ECO:0007669"/>
    <property type="project" value="UniProtKB-KW"/>
</dbReference>
<keyword evidence="4 6" id="KW-1133">Transmembrane helix</keyword>
<dbReference type="PANTHER" id="PTHR30474">
    <property type="entry name" value="CELL CYCLE PROTEIN"/>
    <property type="match status" value="1"/>
</dbReference>
<feature type="transmembrane region" description="Helical" evidence="6">
    <location>
        <begin position="65"/>
        <end position="85"/>
    </location>
</feature>
<dbReference type="Proteomes" id="UP000000630">
    <property type="component" value="Chromosome"/>
</dbReference>
<evidence type="ECO:0000256" key="6">
    <source>
        <dbReference type="SAM" id="Phobius"/>
    </source>
</evidence>
<feature type="transmembrane region" description="Helical" evidence="6">
    <location>
        <begin position="31"/>
        <end position="53"/>
    </location>
</feature>
<proteinExistence type="predicted"/>
<dbReference type="GO" id="GO:0015648">
    <property type="term" value="F:lipid-linked peptidoglycan transporter activity"/>
    <property type="evidence" value="ECO:0007669"/>
    <property type="project" value="TreeGrafter"/>
</dbReference>
<evidence type="ECO:0000256" key="4">
    <source>
        <dbReference type="ARBA" id="ARBA00022989"/>
    </source>
</evidence>
<dbReference type="GO" id="GO:0051301">
    <property type="term" value="P:cell division"/>
    <property type="evidence" value="ECO:0007669"/>
    <property type="project" value="InterPro"/>
</dbReference>
<dbReference type="PANTHER" id="PTHR30474:SF1">
    <property type="entry name" value="PEPTIDOGLYCAN GLYCOSYLTRANSFERASE MRDB"/>
    <property type="match status" value="1"/>
</dbReference>
<feature type="transmembrane region" description="Helical" evidence="6">
    <location>
        <begin position="328"/>
        <end position="349"/>
    </location>
</feature>
<dbReference type="AlphaFoldDB" id="D1AT54"/>
<dbReference type="InterPro" id="IPR011923">
    <property type="entry name" value="RodA/MrdB"/>
</dbReference>
<evidence type="ECO:0000256" key="2">
    <source>
        <dbReference type="ARBA" id="ARBA00022692"/>
    </source>
</evidence>
<comment type="subcellular location">
    <subcellularLocation>
        <location evidence="1">Membrane</location>
        <topology evidence="1">Multi-pass membrane protein</topology>
    </subcellularLocation>
</comment>